<comment type="caution">
    <text evidence="2">The sequence shown here is derived from an EMBL/GenBank/DDBJ whole genome shotgun (WGS) entry which is preliminary data.</text>
</comment>
<proteinExistence type="predicted"/>
<evidence type="ECO:0000313" key="3">
    <source>
        <dbReference type="Proteomes" id="UP000269221"/>
    </source>
</evidence>
<keyword evidence="3" id="KW-1185">Reference proteome</keyword>
<dbReference type="Proteomes" id="UP000269221">
    <property type="component" value="Unassembled WGS sequence"/>
</dbReference>
<protein>
    <submittedName>
        <fullName evidence="2">Uncharacterized protein</fullName>
    </submittedName>
</protein>
<accession>A0A3M0JVS6</accession>
<dbReference type="AlphaFoldDB" id="A0A3M0JVS6"/>
<feature type="region of interest" description="Disordered" evidence="1">
    <location>
        <begin position="59"/>
        <end position="126"/>
    </location>
</feature>
<dbReference type="EMBL" id="QRBI01000123">
    <property type="protein sequence ID" value="RMC04938.1"/>
    <property type="molecule type" value="Genomic_DNA"/>
</dbReference>
<evidence type="ECO:0000313" key="2">
    <source>
        <dbReference type="EMBL" id="RMC04938.1"/>
    </source>
</evidence>
<organism evidence="2 3">
    <name type="scientific">Hirundo rustica rustica</name>
    <dbReference type="NCBI Taxonomy" id="333673"/>
    <lineage>
        <taxon>Eukaryota</taxon>
        <taxon>Metazoa</taxon>
        <taxon>Chordata</taxon>
        <taxon>Craniata</taxon>
        <taxon>Vertebrata</taxon>
        <taxon>Euteleostomi</taxon>
        <taxon>Archelosauria</taxon>
        <taxon>Archosauria</taxon>
        <taxon>Dinosauria</taxon>
        <taxon>Saurischia</taxon>
        <taxon>Theropoda</taxon>
        <taxon>Coelurosauria</taxon>
        <taxon>Aves</taxon>
        <taxon>Neognathae</taxon>
        <taxon>Neoaves</taxon>
        <taxon>Telluraves</taxon>
        <taxon>Australaves</taxon>
        <taxon>Passeriformes</taxon>
        <taxon>Sylvioidea</taxon>
        <taxon>Hirundinidae</taxon>
        <taxon>Hirundo</taxon>
    </lineage>
</organism>
<dbReference type="OrthoDB" id="10589112at2759"/>
<name>A0A3M0JVS6_HIRRU</name>
<feature type="compositionally biased region" description="Basic and acidic residues" evidence="1">
    <location>
        <begin position="62"/>
        <end position="112"/>
    </location>
</feature>
<evidence type="ECO:0000256" key="1">
    <source>
        <dbReference type="SAM" id="MobiDB-lite"/>
    </source>
</evidence>
<sequence length="126" mass="15771">MEILTTSDMKNRQLRASLSTTLGIIHKLLVVICAVYCNAFPCNFSAQSCSFLVSLQHHPYRSRSEEQRREEKRREREEKRREEREKRREEKEKRREEKRREEKRREEKRREEREEEEREEREERSF</sequence>
<reference evidence="2 3" key="1">
    <citation type="submission" date="2018-07" db="EMBL/GenBank/DDBJ databases">
        <title>A high quality draft genome assembly of the barn swallow (H. rustica rustica).</title>
        <authorList>
            <person name="Formenti G."/>
            <person name="Chiara M."/>
            <person name="Poveda L."/>
            <person name="Francoijs K.-J."/>
            <person name="Bonisoli-Alquati A."/>
            <person name="Canova L."/>
            <person name="Gianfranceschi L."/>
            <person name="Horner D.S."/>
            <person name="Saino N."/>
        </authorList>
    </citation>
    <scope>NUCLEOTIDE SEQUENCE [LARGE SCALE GENOMIC DNA]</scope>
    <source>
        <strain evidence="2">Chelidonia</strain>
        <tissue evidence="2">Blood</tissue>
    </source>
</reference>
<gene>
    <name evidence="2" type="ORF">DUI87_18114</name>
</gene>